<name>A0A118K2K3_CYNCS</name>
<feature type="non-terminal residue" evidence="1">
    <location>
        <position position="1"/>
    </location>
</feature>
<accession>A0A118K2K3</accession>
<protein>
    <submittedName>
        <fullName evidence="1">Thioredoxin-like fold</fullName>
    </submittedName>
</protein>
<evidence type="ECO:0000313" key="1">
    <source>
        <dbReference type="EMBL" id="KVI04500.1"/>
    </source>
</evidence>
<evidence type="ECO:0000313" key="2">
    <source>
        <dbReference type="Proteomes" id="UP000243975"/>
    </source>
</evidence>
<dbReference type="Gramene" id="KVI04500">
    <property type="protein sequence ID" value="KVI04500"/>
    <property type="gene ID" value="Ccrd_017183"/>
</dbReference>
<dbReference type="AlphaFoldDB" id="A0A118K2K3"/>
<reference evidence="1 2" key="1">
    <citation type="journal article" date="2016" name="Sci. Rep.">
        <title>The genome sequence of the outbreeding globe artichoke constructed de novo incorporating a phase-aware low-pass sequencing strategy of F1 progeny.</title>
        <authorList>
            <person name="Scaglione D."/>
            <person name="Reyes-Chin-Wo S."/>
            <person name="Acquadro A."/>
            <person name="Froenicke L."/>
            <person name="Portis E."/>
            <person name="Beitel C."/>
            <person name="Tirone M."/>
            <person name="Mauro R."/>
            <person name="Lo Monaco A."/>
            <person name="Mauromicale G."/>
            <person name="Faccioli P."/>
            <person name="Cattivelli L."/>
            <person name="Rieseberg L."/>
            <person name="Michelmore R."/>
            <person name="Lanteri S."/>
        </authorList>
    </citation>
    <scope>NUCLEOTIDE SEQUENCE [LARGE SCALE GENOMIC DNA]</scope>
    <source>
        <strain evidence="1">2C</strain>
    </source>
</reference>
<dbReference type="STRING" id="59895.A0A118K2K3"/>
<comment type="caution">
    <text evidence="1">The sequence shown here is derived from an EMBL/GenBank/DDBJ whole genome shotgun (WGS) entry which is preliminary data.</text>
</comment>
<dbReference type="EMBL" id="LEKV01002029">
    <property type="protein sequence ID" value="KVI04500.1"/>
    <property type="molecule type" value="Genomic_DNA"/>
</dbReference>
<proteinExistence type="predicted"/>
<gene>
    <name evidence="1" type="ORF">Ccrd_017183</name>
</gene>
<dbReference type="CDD" id="cd02947">
    <property type="entry name" value="TRX_family"/>
    <property type="match status" value="1"/>
</dbReference>
<dbReference type="Gene3D" id="3.40.30.10">
    <property type="entry name" value="Glutaredoxin"/>
    <property type="match status" value="1"/>
</dbReference>
<dbReference type="Proteomes" id="UP000243975">
    <property type="component" value="Unassembled WGS sequence"/>
</dbReference>
<sequence length="124" mass="14450">EFNTSWDIKATPTFIFLRDGQQADKIVWANEEELINKIEVDVLIRKTFQVPHQRHQKNPTHSQYDLQEEHQEVPLEAIGSGKPSSFQSCANIEKQPFSNVGDDFVYRRWNFNSSPLLMNFPSDL</sequence>
<organism evidence="1 2">
    <name type="scientific">Cynara cardunculus var. scolymus</name>
    <name type="common">Globe artichoke</name>
    <name type="synonym">Cynara scolymus</name>
    <dbReference type="NCBI Taxonomy" id="59895"/>
    <lineage>
        <taxon>Eukaryota</taxon>
        <taxon>Viridiplantae</taxon>
        <taxon>Streptophyta</taxon>
        <taxon>Embryophyta</taxon>
        <taxon>Tracheophyta</taxon>
        <taxon>Spermatophyta</taxon>
        <taxon>Magnoliopsida</taxon>
        <taxon>eudicotyledons</taxon>
        <taxon>Gunneridae</taxon>
        <taxon>Pentapetalae</taxon>
        <taxon>asterids</taxon>
        <taxon>campanulids</taxon>
        <taxon>Asterales</taxon>
        <taxon>Asteraceae</taxon>
        <taxon>Carduoideae</taxon>
        <taxon>Cardueae</taxon>
        <taxon>Carduinae</taxon>
        <taxon>Cynara</taxon>
    </lineage>
</organism>
<keyword evidence="2" id="KW-1185">Reference proteome</keyword>